<gene>
    <name evidence="1" type="ORF">NESG_02183</name>
</gene>
<dbReference type="GeneID" id="77677156"/>
<dbReference type="Pfam" id="PF17007">
    <property type="entry name" value="HTH_micro"/>
    <property type="match status" value="1"/>
</dbReference>
<proteinExistence type="predicted"/>
<evidence type="ECO:0000313" key="2">
    <source>
        <dbReference type="Proteomes" id="UP000054524"/>
    </source>
</evidence>
<keyword evidence="2" id="KW-1185">Reference proteome</keyword>
<reference evidence="1 2" key="1">
    <citation type="journal article" date="2014" name="Genome Announc.">
        <title>Genome Sequence of the Microsporidian Species Nematocida sp1 Strain ERTm6 (ATCC PRA-372).</title>
        <authorList>
            <person name="Bakowski M.A."/>
            <person name="Priest M."/>
            <person name="Young S."/>
            <person name="Cuomo C.A."/>
            <person name="Troemel E.R."/>
        </authorList>
    </citation>
    <scope>NUCLEOTIDE SEQUENCE [LARGE SCALE GENOMIC DNA]</scope>
    <source>
        <strain evidence="1 2">ERTm6</strain>
    </source>
</reference>
<dbReference type="RefSeq" id="XP_052903964.1">
    <property type="nucleotide sequence ID" value="XM_053049793.1"/>
</dbReference>
<dbReference type="HOGENOM" id="CLU_338332_0_0_1"/>
<protein>
    <submittedName>
        <fullName evidence="1">Uncharacterized protein</fullName>
    </submittedName>
</protein>
<organism evidence="1 2">
    <name type="scientific">Nematocida ausubeli (strain ATCC PRA-371 / ERTm2)</name>
    <name type="common">Nematode killer fungus</name>
    <dbReference type="NCBI Taxonomy" id="1913371"/>
    <lineage>
        <taxon>Eukaryota</taxon>
        <taxon>Fungi</taxon>
        <taxon>Fungi incertae sedis</taxon>
        <taxon>Microsporidia</taxon>
        <taxon>Nematocida</taxon>
    </lineage>
</organism>
<evidence type="ECO:0000313" key="1">
    <source>
        <dbReference type="EMBL" id="KFG25409.1"/>
    </source>
</evidence>
<dbReference type="EMBL" id="AKIJ01000005">
    <property type="protein sequence ID" value="KFG25409.1"/>
    <property type="molecule type" value="Genomic_DNA"/>
</dbReference>
<sequence>MLTVEDLCRKGFYGMQIKDLAQNEINRLREIEGVCVVTEASVRLVEETQNPLLFVEDDSANSTSYVRANNKEFTQYVTNGRLNFNCPEYYFIFHELIVGGEPVSCNNMRVKLKIGAKSFFYFIKKLALAGIVRKIDNGSKILLCKDEPLVEKEVVDYPPPKHLLKNVPIYIQIRDLLTRPEGTSTQQIKEYLGIKNRQAHVALKYVMQEFGDEIKIITEFEGKTRRLRYILKTHYEQKEKQFESQIQESAETGVSETRRDFVNTEQRTRVIEDLVEREKVVMYNKAFHEKISEILGSKHTIDKNTVVRTANASAKIDLVSVYIKYAMKTIARNVFKISSLEPTDPIVISCIRKEGYKSFSIVTNQGVVDYLYSDDIEEESLPGEKDPSERLDIHRRYYRTILFTDYENLFASQSNGYIVAKDSRLQFLKDHWQKACARIEKSHQTVDELPLSVLLAIFPFTEPNLCEKVSEFYREEGEDWKNVAYKDFRSVAGVDISKYFTSKKYLNALIEYIDDLIESNDLKEITDSSAGTTYYTVVDVESKDAKKAEITLLENTFISKEEREEMYKTMCSALEQRIDISENDSVLAKHTAFGVGINTVMHSPHEKQAKSDIMGLFIRKRSFKKAYNLSTAVMKVSPSDYYLVCADGVAVNNKEFSKEEILQCVHSIKTAVLQSQRVDVLGDLCEYDYFLLEYLILAMSTLKVLSLSKMSIRNNVISHIKITEEYRRTFDQAKMALKAASQSSRQSSRGSEGESSSTYLQTFGITGINKISPNADMVSYTAGSLFLYLVHNGSACLDKILRKNFIIQAELENTIEKHPSLFVLHLKEKYTESIVMLAWCCSSSA</sequence>
<dbReference type="Proteomes" id="UP000054524">
    <property type="component" value="Unassembled WGS sequence"/>
</dbReference>
<dbReference type="AlphaFoldDB" id="A0A086IZU1"/>
<dbReference type="InterPro" id="IPR031541">
    <property type="entry name" value="HTH_micro"/>
</dbReference>
<accession>A0A086IZU1</accession>
<comment type="caution">
    <text evidence="1">The sequence shown here is derived from an EMBL/GenBank/DDBJ whole genome shotgun (WGS) entry which is preliminary data.</text>
</comment>
<name>A0A086IZU1_NEMA1</name>